<keyword evidence="2" id="KW-1185">Reference proteome</keyword>
<comment type="caution">
    <text evidence="1">The sequence shown here is derived from an EMBL/GenBank/DDBJ whole genome shotgun (WGS) entry which is preliminary data.</text>
</comment>
<proteinExistence type="predicted"/>
<evidence type="ECO:0000313" key="1">
    <source>
        <dbReference type="EMBL" id="CAG8446081.1"/>
    </source>
</evidence>
<dbReference type="Proteomes" id="UP000789702">
    <property type="component" value="Unassembled WGS sequence"/>
</dbReference>
<protein>
    <submittedName>
        <fullName evidence="1">13137_t:CDS:1</fullName>
    </submittedName>
</protein>
<sequence>MKLIDNQAITATFEYLSFIIYNQENKFKFVTPAITRSIFILASEELDQSFPYSSLLSLYNEDTTQIKFSPNLIYLFLL</sequence>
<name>A0ACA9K0U9_9GLOM</name>
<dbReference type="EMBL" id="CAJVPU010000296">
    <property type="protein sequence ID" value="CAG8446081.1"/>
    <property type="molecule type" value="Genomic_DNA"/>
</dbReference>
<reference evidence="1" key="1">
    <citation type="submission" date="2021-06" db="EMBL/GenBank/DDBJ databases">
        <authorList>
            <person name="Kallberg Y."/>
            <person name="Tangrot J."/>
            <person name="Rosling A."/>
        </authorList>
    </citation>
    <scope>NUCLEOTIDE SEQUENCE</scope>
    <source>
        <strain evidence="1">IL203A</strain>
    </source>
</reference>
<evidence type="ECO:0000313" key="2">
    <source>
        <dbReference type="Proteomes" id="UP000789702"/>
    </source>
</evidence>
<gene>
    <name evidence="1" type="ORF">DHETER_LOCUS568</name>
</gene>
<accession>A0ACA9K0U9</accession>
<organism evidence="1 2">
    <name type="scientific">Dentiscutata heterogama</name>
    <dbReference type="NCBI Taxonomy" id="1316150"/>
    <lineage>
        <taxon>Eukaryota</taxon>
        <taxon>Fungi</taxon>
        <taxon>Fungi incertae sedis</taxon>
        <taxon>Mucoromycota</taxon>
        <taxon>Glomeromycotina</taxon>
        <taxon>Glomeromycetes</taxon>
        <taxon>Diversisporales</taxon>
        <taxon>Gigasporaceae</taxon>
        <taxon>Dentiscutata</taxon>
    </lineage>
</organism>